<proteinExistence type="predicted"/>
<sequence length="129" mass="13689">GYSPLGSPGNLKSDILKNPVVVETAEKLGKTPAQVALRWGLQSGHSVLLTFAGEGLSGSSNHLESNSSSQCATPHSISSLSRRRGSSISHYGTVLLRGLGMPRMKRVGSVEWPLMDVVQTVNFQGMTVL</sequence>
<reference evidence="2 3" key="1">
    <citation type="journal article" date="2023" name="Life. Sci Alliance">
        <title>Evolutionary insights into 3D genome organization and epigenetic landscape of Vigna mungo.</title>
        <authorList>
            <person name="Junaid A."/>
            <person name="Singh B."/>
            <person name="Bhatia S."/>
        </authorList>
    </citation>
    <scope>NUCLEOTIDE SEQUENCE [LARGE SCALE GENOMIC DNA]</scope>
    <source>
        <strain evidence="2">Urdbean</strain>
    </source>
</reference>
<dbReference type="PANTHER" id="PTHR11732">
    <property type="entry name" value="ALDO/KETO REDUCTASE"/>
    <property type="match status" value="1"/>
</dbReference>
<protein>
    <recommendedName>
        <fullName evidence="4">NADP-dependent oxidoreductase domain-containing protein</fullName>
    </recommendedName>
</protein>
<dbReference type="AlphaFoldDB" id="A0AAQ3N2B5"/>
<name>A0AAQ3N2B5_VIGMU</name>
<evidence type="ECO:0000256" key="1">
    <source>
        <dbReference type="SAM" id="MobiDB-lite"/>
    </source>
</evidence>
<accession>A0AAQ3N2B5</accession>
<organism evidence="2 3">
    <name type="scientific">Vigna mungo</name>
    <name type="common">Black gram</name>
    <name type="synonym">Phaseolus mungo</name>
    <dbReference type="NCBI Taxonomy" id="3915"/>
    <lineage>
        <taxon>Eukaryota</taxon>
        <taxon>Viridiplantae</taxon>
        <taxon>Streptophyta</taxon>
        <taxon>Embryophyta</taxon>
        <taxon>Tracheophyta</taxon>
        <taxon>Spermatophyta</taxon>
        <taxon>Magnoliopsida</taxon>
        <taxon>eudicotyledons</taxon>
        <taxon>Gunneridae</taxon>
        <taxon>Pentapetalae</taxon>
        <taxon>rosids</taxon>
        <taxon>fabids</taxon>
        <taxon>Fabales</taxon>
        <taxon>Fabaceae</taxon>
        <taxon>Papilionoideae</taxon>
        <taxon>50 kb inversion clade</taxon>
        <taxon>NPAAA clade</taxon>
        <taxon>indigoferoid/millettioid clade</taxon>
        <taxon>Phaseoleae</taxon>
        <taxon>Vigna</taxon>
    </lineage>
</organism>
<keyword evidence="3" id="KW-1185">Reference proteome</keyword>
<evidence type="ECO:0000313" key="2">
    <source>
        <dbReference type="EMBL" id="WVZ01574.1"/>
    </source>
</evidence>
<feature type="compositionally biased region" description="Low complexity" evidence="1">
    <location>
        <begin position="58"/>
        <end position="69"/>
    </location>
</feature>
<feature type="region of interest" description="Disordered" evidence="1">
    <location>
        <begin position="58"/>
        <end position="84"/>
    </location>
</feature>
<dbReference type="Proteomes" id="UP001374535">
    <property type="component" value="Chromosome 8"/>
</dbReference>
<dbReference type="InterPro" id="IPR020471">
    <property type="entry name" value="AKR"/>
</dbReference>
<dbReference type="Gene3D" id="3.20.20.100">
    <property type="entry name" value="NADP-dependent oxidoreductase domain"/>
    <property type="match status" value="1"/>
</dbReference>
<dbReference type="InterPro" id="IPR036812">
    <property type="entry name" value="NAD(P)_OxRdtase_dom_sf"/>
</dbReference>
<dbReference type="SUPFAM" id="SSF51430">
    <property type="entry name" value="NAD(P)-linked oxidoreductase"/>
    <property type="match status" value="1"/>
</dbReference>
<gene>
    <name evidence="2" type="ORF">V8G54_027643</name>
</gene>
<evidence type="ECO:0008006" key="4">
    <source>
        <dbReference type="Google" id="ProtNLM"/>
    </source>
</evidence>
<evidence type="ECO:0000313" key="3">
    <source>
        <dbReference type="Proteomes" id="UP001374535"/>
    </source>
</evidence>
<dbReference type="EMBL" id="CP144693">
    <property type="protein sequence ID" value="WVZ01574.1"/>
    <property type="molecule type" value="Genomic_DNA"/>
</dbReference>
<feature type="non-terminal residue" evidence="2">
    <location>
        <position position="129"/>
    </location>
</feature>
<dbReference type="GO" id="GO:0016491">
    <property type="term" value="F:oxidoreductase activity"/>
    <property type="evidence" value="ECO:0007669"/>
    <property type="project" value="InterPro"/>
</dbReference>